<keyword evidence="1" id="KW-0472">Membrane</keyword>
<dbReference type="SUPFAM" id="SSF52129">
    <property type="entry name" value="Caspase-like"/>
    <property type="match status" value="1"/>
</dbReference>
<dbReference type="EMBL" id="JABANO010014606">
    <property type="protein sequence ID" value="KAF4738269.1"/>
    <property type="molecule type" value="Genomic_DNA"/>
</dbReference>
<gene>
    <name evidence="2" type="ORF">FOZ63_027978</name>
</gene>
<dbReference type="AlphaFoldDB" id="A0A7J6SZ77"/>
<keyword evidence="3" id="KW-1185">Reference proteome</keyword>
<evidence type="ECO:0000313" key="3">
    <source>
        <dbReference type="Proteomes" id="UP000553632"/>
    </source>
</evidence>
<protein>
    <submittedName>
        <fullName evidence="2">Uncharacterized protein</fullName>
    </submittedName>
</protein>
<feature type="transmembrane region" description="Helical" evidence="1">
    <location>
        <begin position="29"/>
        <end position="48"/>
    </location>
</feature>
<keyword evidence="1" id="KW-0812">Transmembrane</keyword>
<comment type="caution">
    <text evidence="2">The sequence shown here is derived from an EMBL/GenBank/DDBJ whole genome shotgun (WGS) entry which is preliminary data.</text>
</comment>
<reference evidence="2 3" key="1">
    <citation type="submission" date="2020-04" db="EMBL/GenBank/DDBJ databases">
        <title>Perkinsus olseni comparative genomics.</title>
        <authorList>
            <person name="Bogema D.R."/>
        </authorList>
    </citation>
    <scope>NUCLEOTIDE SEQUENCE [LARGE SCALE GENOMIC DNA]</scope>
    <source>
        <strain evidence="2 3">ATCC PRA-207</strain>
    </source>
</reference>
<evidence type="ECO:0000313" key="2">
    <source>
        <dbReference type="EMBL" id="KAF4738269.1"/>
    </source>
</evidence>
<feature type="transmembrane region" description="Helical" evidence="1">
    <location>
        <begin position="131"/>
        <end position="149"/>
    </location>
</feature>
<dbReference type="Proteomes" id="UP000553632">
    <property type="component" value="Unassembled WGS sequence"/>
</dbReference>
<sequence length="409" mass="45363">MISIAASLTVGGICEVSSCSPAGLFVGVILGWCGLASILSLGPFVVLYKRQTILRDDPEILLDGADPYKVVVKYFDTLSSAEVNTSETCAICLENLDSTMADRLKGRSLYMDLSALPPPVPLVCDRQVHSLLLLAAVLFPWVIIMRRLVRVACFITNTEYGRDTFLRRLPRSKIAGDQALMRCRRLGYDVCMHLVDACHTVIMRELGGLLRQLQRLVDGEGYSGMQLLVAYCGHGAEDGLMRCVDGSCVNLSTAFLAPLQRVLVGCNVSVLVLCDCCRPYSPEARMEARMGKLKRARSMRLLPGLREDCRARDSLEVEQGILRRARILNRYDPGQPAVVFVFGNMPGRRCWDAILLRAFAQLPIDRPLRRLLRGWATEVARLSVYHQKLSMVGGDPGQCDDVAVLDLIW</sequence>
<keyword evidence="1" id="KW-1133">Transmembrane helix</keyword>
<evidence type="ECO:0000256" key="1">
    <source>
        <dbReference type="SAM" id="Phobius"/>
    </source>
</evidence>
<accession>A0A7J6SZ77</accession>
<proteinExistence type="predicted"/>
<name>A0A7J6SZ77_PEROL</name>
<organism evidence="2 3">
    <name type="scientific">Perkinsus olseni</name>
    <name type="common">Perkinsus atlanticus</name>
    <dbReference type="NCBI Taxonomy" id="32597"/>
    <lineage>
        <taxon>Eukaryota</taxon>
        <taxon>Sar</taxon>
        <taxon>Alveolata</taxon>
        <taxon>Perkinsozoa</taxon>
        <taxon>Perkinsea</taxon>
        <taxon>Perkinsida</taxon>
        <taxon>Perkinsidae</taxon>
        <taxon>Perkinsus</taxon>
    </lineage>
</organism>
<dbReference type="InterPro" id="IPR029030">
    <property type="entry name" value="Caspase-like_dom_sf"/>
</dbReference>